<feature type="region of interest" description="Disordered" evidence="8">
    <location>
        <begin position="69"/>
        <end position="91"/>
    </location>
</feature>
<dbReference type="STRING" id="1122192.SAMN02745673_03196"/>
<keyword evidence="2 7" id="KW-0349">Heme</keyword>
<proteinExistence type="inferred from homology"/>
<dbReference type="PANTHER" id="PTHR46696:SF1">
    <property type="entry name" value="CYTOCHROME P450 YJIB-RELATED"/>
    <property type="match status" value="1"/>
</dbReference>
<accession>A0A1T4S580</accession>
<dbReference type="EMBL" id="FUWS01000008">
    <property type="protein sequence ID" value="SKA23266.1"/>
    <property type="molecule type" value="Genomic_DNA"/>
</dbReference>
<dbReference type="PANTHER" id="PTHR46696">
    <property type="entry name" value="P450, PUTATIVE (EUROFUNG)-RELATED"/>
    <property type="match status" value="1"/>
</dbReference>
<dbReference type="InterPro" id="IPR036396">
    <property type="entry name" value="Cyt_P450_sf"/>
</dbReference>
<organism evidence="9 10">
    <name type="scientific">Marinactinospora thermotolerans DSM 45154</name>
    <dbReference type="NCBI Taxonomy" id="1122192"/>
    <lineage>
        <taxon>Bacteria</taxon>
        <taxon>Bacillati</taxon>
        <taxon>Actinomycetota</taxon>
        <taxon>Actinomycetes</taxon>
        <taxon>Streptosporangiales</taxon>
        <taxon>Nocardiopsidaceae</taxon>
        <taxon>Marinactinospora</taxon>
    </lineage>
</organism>
<dbReference type="FunFam" id="1.10.630.10:FF:000018">
    <property type="entry name" value="Cytochrome P450 monooxygenase"/>
    <property type="match status" value="1"/>
</dbReference>
<keyword evidence="10" id="KW-1185">Reference proteome</keyword>
<dbReference type="Pfam" id="PF00067">
    <property type="entry name" value="p450"/>
    <property type="match status" value="1"/>
</dbReference>
<comment type="similarity">
    <text evidence="1 7">Belongs to the cytochrome P450 family.</text>
</comment>
<dbReference type="InterPro" id="IPR002397">
    <property type="entry name" value="Cyt_P450_B"/>
</dbReference>
<dbReference type="PROSITE" id="PS00086">
    <property type="entry name" value="CYTOCHROME_P450"/>
    <property type="match status" value="1"/>
</dbReference>
<keyword evidence="4 7" id="KW-0560">Oxidoreductase</keyword>
<evidence type="ECO:0000256" key="7">
    <source>
        <dbReference type="RuleBase" id="RU000461"/>
    </source>
</evidence>
<evidence type="ECO:0000256" key="5">
    <source>
        <dbReference type="ARBA" id="ARBA00023004"/>
    </source>
</evidence>
<keyword evidence="5 7" id="KW-0408">Iron</keyword>
<dbReference type="CDD" id="cd11031">
    <property type="entry name" value="Cyp158A-like"/>
    <property type="match status" value="1"/>
</dbReference>
<name>A0A1T4S580_9ACTN</name>
<dbReference type="AlphaFoldDB" id="A0A1T4S580"/>
<dbReference type="Proteomes" id="UP000190637">
    <property type="component" value="Unassembled WGS sequence"/>
</dbReference>
<dbReference type="RefSeq" id="WP_078762477.1">
    <property type="nucleotide sequence ID" value="NZ_FUWS01000008.1"/>
</dbReference>
<dbReference type="PRINTS" id="PR00359">
    <property type="entry name" value="BP450"/>
</dbReference>
<dbReference type="GO" id="GO:0005506">
    <property type="term" value="F:iron ion binding"/>
    <property type="evidence" value="ECO:0007669"/>
    <property type="project" value="InterPro"/>
</dbReference>
<evidence type="ECO:0000256" key="4">
    <source>
        <dbReference type="ARBA" id="ARBA00023002"/>
    </source>
</evidence>
<dbReference type="GO" id="GO:0016705">
    <property type="term" value="F:oxidoreductase activity, acting on paired donors, with incorporation or reduction of molecular oxygen"/>
    <property type="evidence" value="ECO:0007669"/>
    <property type="project" value="InterPro"/>
</dbReference>
<dbReference type="GO" id="GO:0020037">
    <property type="term" value="F:heme binding"/>
    <property type="evidence" value="ECO:0007669"/>
    <property type="project" value="InterPro"/>
</dbReference>
<sequence>MSDTGPKACPYPFGEADRLRLDPRYAEARSRQPLLRIRMPYGDEGWLVTRYEDVRTVLADPRFSRALAARSDEPRTRPVGSDDSGILGMDPPDHTRLRRLVSRAFTVRRVERLRPRMAEIAEGLAEEMLEQGPPVDLVEAFALPLPVTVICELLGVPYADRERFRRWSEAFLSTTALSAEEIDRSFAEIYTYMHGLVELRRAHPADDLITGLVEAGDAQDRLGEEEMVKLAIGLLVAGHETTASQIPNFVYTLLTRPGAWERLADDPGLVPSAVEELMRHIPLGASSAFPRYALEDVELSGGVVRAGQPVVVSLAAANRDPEIFDDPEELVLERASNPHIGFGHGPHHCLGAQLARAELQVGLRTLLARFPDLRFAVPEPELSWKSGMLVRGLRAMPVTW</sequence>
<dbReference type="PRINTS" id="PR00385">
    <property type="entry name" value="P450"/>
</dbReference>
<keyword evidence="3 7" id="KW-0479">Metal-binding</keyword>
<dbReference type="OrthoDB" id="4133219at2"/>
<keyword evidence="6 7" id="KW-0503">Monooxygenase</keyword>
<evidence type="ECO:0000256" key="6">
    <source>
        <dbReference type="ARBA" id="ARBA00023033"/>
    </source>
</evidence>
<dbReference type="InterPro" id="IPR001128">
    <property type="entry name" value="Cyt_P450"/>
</dbReference>
<dbReference type="Gene3D" id="1.10.630.10">
    <property type="entry name" value="Cytochrome P450"/>
    <property type="match status" value="1"/>
</dbReference>
<reference evidence="9 10" key="1">
    <citation type="submission" date="2017-02" db="EMBL/GenBank/DDBJ databases">
        <authorList>
            <person name="Peterson S.W."/>
        </authorList>
    </citation>
    <scope>NUCLEOTIDE SEQUENCE [LARGE SCALE GENOMIC DNA]</scope>
    <source>
        <strain evidence="9 10">DSM 45154</strain>
    </source>
</reference>
<dbReference type="GO" id="GO:0004497">
    <property type="term" value="F:monooxygenase activity"/>
    <property type="evidence" value="ECO:0007669"/>
    <property type="project" value="UniProtKB-KW"/>
</dbReference>
<evidence type="ECO:0000256" key="3">
    <source>
        <dbReference type="ARBA" id="ARBA00022723"/>
    </source>
</evidence>
<evidence type="ECO:0000313" key="10">
    <source>
        <dbReference type="Proteomes" id="UP000190637"/>
    </source>
</evidence>
<dbReference type="InterPro" id="IPR017972">
    <property type="entry name" value="Cyt_P450_CS"/>
</dbReference>
<gene>
    <name evidence="9" type="ORF">SAMN02745673_03196</name>
</gene>
<evidence type="ECO:0000256" key="2">
    <source>
        <dbReference type="ARBA" id="ARBA00022617"/>
    </source>
</evidence>
<evidence type="ECO:0000313" key="9">
    <source>
        <dbReference type="EMBL" id="SKA23266.1"/>
    </source>
</evidence>
<evidence type="ECO:0000256" key="8">
    <source>
        <dbReference type="SAM" id="MobiDB-lite"/>
    </source>
</evidence>
<protein>
    <submittedName>
        <fullName evidence="9">Cytochrome P450</fullName>
    </submittedName>
</protein>
<dbReference type="SUPFAM" id="SSF48264">
    <property type="entry name" value="Cytochrome P450"/>
    <property type="match status" value="1"/>
</dbReference>
<evidence type="ECO:0000256" key="1">
    <source>
        <dbReference type="ARBA" id="ARBA00010617"/>
    </source>
</evidence>